<dbReference type="AlphaFoldDB" id="A0A4R5MF31"/>
<evidence type="ECO:0000313" key="2">
    <source>
        <dbReference type="Proteomes" id="UP000295722"/>
    </source>
</evidence>
<dbReference type="RefSeq" id="WP_133192907.1">
    <property type="nucleotide sequence ID" value="NZ_JBHUCW010000015.1"/>
</dbReference>
<evidence type="ECO:0000313" key="1">
    <source>
        <dbReference type="EMBL" id="TDG25855.1"/>
    </source>
</evidence>
<gene>
    <name evidence="1" type="ORF">EYW47_00345</name>
</gene>
<name>A0A4R5MF31_9BURK</name>
<protein>
    <submittedName>
        <fullName evidence="1">Uncharacterized protein</fullName>
    </submittedName>
</protein>
<comment type="caution">
    <text evidence="1">The sequence shown here is derived from an EMBL/GenBank/DDBJ whole genome shotgun (WGS) entry which is preliminary data.</text>
</comment>
<dbReference type="OrthoDB" id="9887922at2"/>
<dbReference type="EMBL" id="SMRP01000001">
    <property type="protein sequence ID" value="TDG25855.1"/>
    <property type="molecule type" value="Genomic_DNA"/>
</dbReference>
<proteinExistence type="predicted"/>
<organism evidence="1 2">
    <name type="scientific">Paraburkholderia silviterrae</name>
    <dbReference type="NCBI Taxonomy" id="2528715"/>
    <lineage>
        <taxon>Bacteria</taxon>
        <taxon>Pseudomonadati</taxon>
        <taxon>Pseudomonadota</taxon>
        <taxon>Betaproteobacteria</taxon>
        <taxon>Burkholderiales</taxon>
        <taxon>Burkholderiaceae</taxon>
        <taxon>Paraburkholderia</taxon>
    </lineage>
</organism>
<sequence length="127" mass="12602">MASNKVVRFGPVALGTSAANLINPPTLSGGAGLSGTNSNAYVIIRHLRVVNKSANAASASLYIGASGASAAGTEFAFNNTSIPANGNSGNYVDWYGAVRLDVADFLTGLASAATALVIEGEGEVGVA</sequence>
<accession>A0A4R5MF31</accession>
<reference evidence="1 2" key="1">
    <citation type="submission" date="2019-03" db="EMBL/GenBank/DDBJ databases">
        <title>Paraburkholderia sp. 4M-K11, isolated from subtropical forest soil.</title>
        <authorList>
            <person name="Gao Z.-H."/>
            <person name="Qiu L.-H."/>
        </authorList>
    </citation>
    <scope>NUCLEOTIDE SEQUENCE [LARGE SCALE GENOMIC DNA]</scope>
    <source>
        <strain evidence="1 2">4M-K11</strain>
    </source>
</reference>
<keyword evidence="2" id="KW-1185">Reference proteome</keyword>
<dbReference type="Proteomes" id="UP000295722">
    <property type="component" value="Unassembled WGS sequence"/>
</dbReference>